<dbReference type="InterPro" id="IPR024260">
    <property type="entry name" value="Vac7"/>
</dbReference>
<dbReference type="OrthoDB" id="1204at2759"/>
<proteinExistence type="predicted"/>
<feature type="compositionally biased region" description="Polar residues" evidence="1">
    <location>
        <begin position="493"/>
        <end position="503"/>
    </location>
</feature>
<dbReference type="EMBL" id="ABSU01000010">
    <property type="protein sequence ID" value="EFE33358.1"/>
    <property type="molecule type" value="Genomic_DNA"/>
</dbReference>
<reference evidence="4" key="1">
    <citation type="journal article" date="2011" name="Genome Biol.">
        <title>Comparative and functional genomics provide insights into the pathogenicity of dermatophytic fungi.</title>
        <authorList>
            <person name="Burmester A."/>
            <person name="Shelest E."/>
            <person name="Gloeckner G."/>
            <person name="Heddergott C."/>
            <person name="Schindler S."/>
            <person name="Staib P."/>
            <person name="Heidel A."/>
            <person name="Felder M."/>
            <person name="Petzold A."/>
            <person name="Szafranski K."/>
            <person name="Feuermann M."/>
            <person name="Pedruzzi I."/>
            <person name="Priebe S."/>
            <person name="Groth M."/>
            <person name="Winkler R."/>
            <person name="Li W."/>
            <person name="Kniemeyer O."/>
            <person name="Schroeckh V."/>
            <person name="Hertweck C."/>
            <person name="Hube B."/>
            <person name="White T.C."/>
            <person name="Platzer M."/>
            <person name="Guthke R."/>
            <person name="Heitman J."/>
            <person name="Woestemeyer J."/>
            <person name="Zipfel P.F."/>
            <person name="Monod M."/>
            <person name="Brakhage A.A."/>
        </authorList>
    </citation>
    <scope>NUCLEOTIDE SEQUENCE [LARGE SCALE GENOMIC DNA]</scope>
    <source>
        <strain evidence="4">ATCC MYA-4681 / CBS 112371</strain>
    </source>
</reference>
<dbReference type="AlphaFoldDB" id="D4AU88"/>
<feature type="compositionally biased region" description="Low complexity" evidence="1">
    <location>
        <begin position="326"/>
        <end position="336"/>
    </location>
</feature>
<feature type="region of interest" description="Disordered" evidence="1">
    <location>
        <begin position="468"/>
        <end position="503"/>
    </location>
</feature>
<dbReference type="GO" id="GO:0000011">
    <property type="term" value="P:vacuole inheritance"/>
    <property type="evidence" value="ECO:0007669"/>
    <property type="project" value="TreeGrafter"/>
</dbReference>
<feature type="compositionally biased region" description="Basic residues" evidence="1">
    <location>
        <begin position="83"/>
        <end position="92"/>
    </location>
</feature>
<keyword evidence="2" id="KW-0812">Transmembrane</keyword>
<feature type="compositionally biased region" description="Basic and acidic residues" evidence="1">
    <location>
        <begin position="417"/>
        <end position="428"/>
    </location>
</feature>
<evidence type="ECO:0000313" key="3">
    <source>
        <dbReference type="EMBL" id="EFE33358.1"/>
    </source>
</evidence>
<dbReference type="PANTHER" id="PTHR28258:SF1">
    <property type="entry name" value="VACUOLAR SEGREGATION PROTEIN 7"/>
    <property type="match status" value="1"/>
</dbReference>
<dbReference type="HOGENOM" id="CLU_010147_0_0_1"/>
<feature type="compositionally biased region" description="Basic and acidic residues" evidence="1">
    <location>
        <begin position="20"/>
        <end position="29"/>
    </location>
</feature>
<dbReference type="GeneID" id="9521415"/>
<feature type="compositionally biased region" description="Basic and acidic residues" evidence="1">
    <location>
        <begin position="308"/>
        <end position="325"/>
    </location>
</feature>
<dbReference type="RefSeq" id="XP_003013998.1">
    <property type="nucleotide sequence ID" value="XM_003013952.1"/>
</dbReference>
<keyword evidence="2" id="KW-1133">Transmembrane helix</keyword>
<organism evidence="3 4">
    <name type="scientific">Arthroderma benhamiae (strain ATCC MYA-4681 / CBS 112371)</name>
    <name type="common">Trichophyton mentagrophytes</name>
    <dbReference type="NCBI Taxonomy" id="663331"/>
    <lineage>
        <taxon>Eukaryota</taxon>
        <taxon>Fungi</taxon>
        <taxon>Dikarya</taxon>
        <taxon>Ascomycota</taxon>
        <taxon>Pezizomycotina</taxon>
        <taxon>Eurotiomycetes</taxon>
        <taxon>Eurotiomycetidae</taxon>
        <taxon>Onygenales</taxon>
        <taxon>Arthrodermataceae</taxon>
        <taxon>Trichophyton</taxon>
    </lineage>
</organism>
<keyword evidence="2" id="KW-0472">Membrane</keyword>
<comment type="caution">
    <text evidence="3">The sequence shown here is derived from an EMBL/GenBank/DDBJ whole genome shotgun (WGS) entry which is preliminary data.</text>
</comment>
<gene>
    <name evidence="3" type="ORF">ARB_07718</name>
</gene>
<dbReference type="GO" id="GO:1903778">
    <property type="term" value="P:protein localization to vacuolar membrane"/>
    <property type="evidence" value="ECO:0007669"/>
    <property type="project" value="TreeGrafter"/>
</dbReference>
<feature type="region of interest" description="Disordered" evidence="1">
    <location>
        <begin position="1"/>
        <end position="448"/>
    </location>
</feature>
<feature type="compositionally biased region" description="Polar residues" evidence="1">
    <location>
        <begin position="274"/>
        <end position="287"/>
    </location>
</feature>
<sequence length="943" mass="101929">MSSSTSRLSSPSRPTPAVPSHDDTVRQDAHTSAGPEGRTSTNGNGAGSAREQQSPFRATSLLPPTILHPSTAPAPIDPSLRPKPLHLHHGRPLHMSSSPNSVTSSRETSPIPRIPRSAIAQPAAHSSASTSRSISRSRKGSRDLSIPRSPSGAAAVSSSQTQPQSQNGHKQLADVNKPLLPPPVDTLGRLSPISPSFTNKPIDSPSQRSPGLKSPQPQSNLSSFSLPDSVPESARLPNQEKDSRCQQQQQQQSSQQQQQQQSEKQTEDSEDSQMRSISRNLSRTGSVAGSMLETVEEAGTPTPTDTHTTLDSKLDEKERGKDDTSSKPGGESGSDSSGKKRMARRPSDPHRRNPSVTARPNAGDVLPKRSFTSLSSARGKPGEISMTNMTVETETVSSVPQVPLGGPATERGGTGTLRERRSDETIRPKKEKKKASRKTTVPPGGMSSKADIFEAKVASAVDDADSSDSAETFVYESNPRDPHPARQHRYHSRTPSTASAVSQLDQYGGRTRSALRDTPGFHGISGKRSMKFTNNTYNTFDGDDTMSSGRGSSRINGHNIHTTRHHTGRHARNGANTSLFDHARFFSSQQVPTSKGFRYLSVNGNSAPHRLSAKQDGDYGYDFDAEGADDERTPLVNGPNGRNIRSRHGRRPGSSSLRQLEYMEERRRGWFARATLCTLLLVLVIILGAGTAVFVVGVTKTLTNVQIRGIQNVLASEALLMMDLDVQAVNPNLFTLTVNHLDVNIFAKSKFLEVEEMDLGETRLLPRTGDSKSRAILSLAARGFDVEAEQRQRAEGNVDKGTDPIHDPSAPNPQTMLLGRVFHLDSPLTFTPSPWKHLASNSTAQIRVPKPGNRTEEGGSLRWEKIQQHPFELIVRGVVRYELPLSSIIQSAPVSAKVAVLPDKGNAKPTSTSTLTPTAPTKTVTAKAFTETSTSLVMPTLLP</sequence>
<accession>D4AU88</accession>
<evidence type="ECO:0000256" key="1">
    <source>
        <dbReference type="SAM" id="MobiDB-lite"/>
    </source>
</evidence>
<evidence type="ECO:0000256" key="2">
    <source>
        <dbReference type="SAM" id="Phobius"/>
    </source>
</evidence>
<dbReference type="PANTHER" id="PTHR28258">
    <property type="entry name" value="VACUOLAR SEGREGATION PROTEIN 7"/>
    <property type="match status" value="1"/>
</dbReference>
<feature type="compositionally biased region" description="Polar residues" evidence="1">
    <location>
        <begin position="156"/>
        <end position="169"/>
    </location>
</feature>
<dbReference type="Pfam" id="PF12751">
    <property type="entry name" value="Vac7"/>
    <property type="match status" value="1"/>
</dbReference>
<feature type="region of interest" description="Disordered" evidence="1">
    <location>
        <begin position="627"/>
        <end position="655"/>
    </location>
</feature>
<protein>
    <submittedName>
        <fullName evidence="3">Phospholipid metabolism enzyme regulator, putative</fullName>
    </submittedName>
</protein>
<feature type="compositionally biased region" description="Polar residues" evidence="1">
    <location>
        <begin position="95"/>
        <end position="108"/>
    </location>
</feature>
<feature type="compositionally biased region" description="Polar residues" evidence="1">
    <location>
        <begin position="193"/>
        <end position="226"/>
    </location>
</feature>
<dbReference type="eggNOG" id="ENOG502QU5B">
    <property type="taxonomic scope" value="Eukaryota"/>
</dbReference>
<dbReference type="GO" id="GO:0010513">
    <property type="term" value="P:positive regulation of phosphatidylinositol biosynthetic process"/>
    <property type="evidence" value="ECO:0007669"/>
    <property type="project" value="TreeGrafter"/>
</dbReference>
<feature type="compositionally biased region" description="Low complexity" evidence="1">
    <location>
        <begin position="1"/>
        <end position="12"/>
    </location>
</feature>
<dbReference type="STRING" id="663331.D4AU88"/>
<dbReference type="KEGG" id="abe:ARB_07718"/>
<dbReference type="OMA" id="QHRYHSR"/>
<name>D4AU88_ARTBC</name>
<evidence type="ECO:0000313" key="4">
    <source>
        <dbReference type="Proteomes" id="UP000008866"/>
    </source>
</evidence>
<dbReference type="Proteomes" id="UP000008866">
    <property type="component" value="Unassembled WGS sequence"/>
</dbReference>
<feature type="compositionally biased region" description="Polar residues" evidence="1">
    <location>
        <begin position="385"/>
        <end position="400"/>
    </location>
</feature>
<keyword evidence="4" id="KW-1185">Reference proteome</keyword>
<dbReference type="GO" id="GO:0000329">
    <property type="term" value="C:fungal-type vacuole membrane"/>
    <property type="evidence" value="ECO:0007669"/>
    <property type="project" value="TreeGrafter"/>
</dbReference>
<dbReference type="GO" id="GO:0070772">
    <property type="term" value="C:PAS complex"/>
    <property type="evidence" value="ECO:0007669"/>
    <property type="project" value="TreeGrafter"/>
</dbReference>
<feature type="compositionally biased region" description="Low complexity" evidence="1">
    <location>
        <begin position="246"/>
        <end position="262"/>
    </location>
</feature>
<feature type="transmembrane region" description="Helical" evidence="2">
    <location>
        <begin position="670"/>
        <end position="698"/>
    </location>
</feature>